<dbReference type="Proteomes" id="UP000195696">
    <property type="component" value="Unassembled WGS sequence"/>
</dbReference>
<gene>
    <name evidence="1" type="ORF">BWGO95_04392</name>
</gene>
<sequence length="17" mass="2118">MVVVQNVQNKRTRRLYN</sequence>
<proteinExistence type="predicted"/>
<dbReference type="EMBL" id="FMAK01000052">
    <property type="protein sequence ID" value="SCB70222.1"/>
    <property type="molecule type" value="Genomic_DNA"/>
</dbReference>
<reference evidence="1 2" key="1">
    <citation type="submission" date="2016-08" db="EMBL/GenBank/DDBJ databases">
        <authorList>
            <person name="Seilhamer J.J."/>
        </authorList>
    </citation>
    <scope>NUCLEOTIDE SEQUENCE [LARGE SCALE GENOMIC DNA]</scope>
    <source>
        <strain evidence="1 2">SDA_GO95</strain>
    </source>
</reference>
<name>A0A1G4EW24_BACMY</name>
<dbReference type="AlphaFoldDB" id="A0A1G4EW24"/>
<organism evidence="1 2">
    <name type="scientific">Bacillus mycoides</name>
    <dbReference type="NCBI Taxonomy" id="1405"/>
    <lineage>
        <taxon>Bacteria</taxon>
        <taxon>Bacillati</taxon>
        <taxon>Bacillota</taxon>
        <taxon>Bacilli</taxon>
        <taxon>Bacillales</taxon>
        <taxon>Bacillaceae</taxon>
        <taxon>Bacillus</taxon>
        <taxon>Bacillus cereus group</taxon>
    </lineage>
</organism>
<evidence type="ECO:0000313" key="1">
    <source>
        <dbReference type="EMBL" id="SCB70222.1"/>
    </source>
</evidence>
<accession>A0A1G4EW24</accession>
<protein>
    <submittedName>
        <fullName evidence="1">Uncharacterized protein</fullName>
    </submittedName>
</protein>
<evidence type="ECO:0000313" key="2">
    <source>
        <dbReference type="Proteomes" id="UP000195696"/>
    </source>
</evidence>